<dbReference type="Proteomes" id="UP001165641">
    <property type="component" value="Unassembled WGS sequence"/>
</dbReference>
<keyword evidence="2" id="KW-1185">Reference proteome</keyword>
<organism evidence="1 2">
    <name type="scientific">Paracoccus onchidii</name>
    <dbReference type="NCBI Taxonomy" id="3017813"/>
    <lineage>
        <taxon>Bacteria</taxon>
        <taxon>Pseudomonadati</taxon>
        <taxon>Pseudomonadota</taxon>
        <taxon>Alphaproteobacteria</taxon>
        <taxon>Rhodobacterales</taxon>
        <taxon>Paracoccaceae</taxon>
        <taxon>Paracoccus</taxon>
    </lineage>
</organism>
<dbReference type="EMBL" id="JAQBIE010000017">
    <property type="protein sequence ID" value="MDB6178504.1"/>
    <property type="molecule type" value="Genomic_DNA"/>
</dbReference>
<proteinExistence type="predicted"/>
<sequence length="58" mass="6404">MTSLQAAMRAVSAPVRTPDPALLLRSFMNTPVQVKQEWMRGFVGFNLTQTAVRGNQAL</sequence>
<gene>
    <name evidence="1" type="ORF">PAF17_13455</name>
</gene>
<accession>A0ABT4ZGW1</accession>
<name>A0ABT4ZGW1_9RHOB</name>
<reference evidence="1" key="1">
    <citation type="submission" date="2022-12" db="EMBL/GenBank/DDBJ databases">
        <title>Paracoccus onchidii sp. nov., isolated from a marine invertebrate from the South China Sea.</title>
        <authorList>
            <person name="Xu S."/>
            <person name="Liu Z."/>
            <person name="Xu Y."/>
        </authorList>
    </citation>
    <scope>NUCLEOTIDE SEQUENCE</scope>
    <source>
        <strain evidence="1">Z330</strain>
    </source>
</reference>
<evidence type="ECO:0000313" key="2">
    <source>
        <dbReference type="Proteomes" id="UP001165641"/>
    </source>
</evidence>
<evidence type="ECO:0000313" key="1">
    <source>
        <dbReference type="EMBL" id="MDB6178504.1"/>
    </source>
</evidence>
<comment type="caution">
    <text evidence="1">The sequence shown here is derived from an EMBL/GenBank/DDBJ whole genome shotgun (WGS) entry which is preliminary data.</text>
</comment>
<dbReference type="RefSeq" id="WP_271889622.1">
    <property type="nucleotide sequence ID" value="NZ_JAQBIE010000017.1"/>
</dbReference>
<protein>
    <submittedName>
        <fullName evidence="1">Uncharacterized protein</fullName>
    </submittedName>
</protein>